<dbReference type="AlphaFoldDB" id="A0A0F7TLH4"/>
<dbReference type="PANTHER" id="PTHR35569:SF1">
    <property type="entry name" value="CYANAMIDE HYDRATASE DDI2-RELATED"/>
    <property type="match status" value="1"/>
</dbReference>
<dbReference type="Gene3D" id="1.10.3210.10">
    <property type="entry name" value="Hypothetical protein af1432"/>
    <property type="match status" value="1"/>
</dbReference>
<dbReference type="PROSITE" id="PS51831">
    <property type="entry name" value="HD"/>
    <property type="match status" value="1"/>
</dbReference>
<accession>A0A0F7TLH4</accession>
<evidence type="ECO:0000313" key="3">
    <source>
        <dbReference type="Proteomes" id="UP000042958"/>
    </source>
</evidence>
<evidence type="ECO:0000313" key="2">
    <source>
        <dbReference type="EMBL" id="CEJ56305.1"/>
    </source>
</evidence>
<sequence>MTPASEPTETTPDSLSIYGFTAVPASASSLLSSVTTSTPAPFIPVSETPVPDTVLSERIKRYAQSCLPVPTYHHSLRVYHYGLAIKKYLFSSWKFSDETYFLTCVLHDIGSTEENMTKTKLSFEYYGGLLALNVLQESPDTSAPGATASRDLAESVAEAIIRHQDFRDQGKTTAVGQLLQLATALDNVGAHAALVHPMTIEDISGHYPRQQWSHCFSATLRKEIELKPWSHSTVLGEEAPARVLSNKLMAPFE</sequence>
<protein>
    <recommendedName>
        <fullName evidence="1">HD domain-containing protein</fullName>
    </recommendedName>
</protein>
<evidence type="ECO:0000259" key="1">
    <source>
        <dbReference type="PROSITE" id="PS51831"/>
    </source>
</evidence>
<feature type="domain" description="HD" evidence="1">
    <location>
        <begin position="71"/>
        <end position="188"/>
    </location>
</feature>
<dbReference type="InterPro" id="IPR003607">
    <property type="entry name" value="HD/PDEase_dom"/>
</dbReference>
<dbReference type="Proteomes" id="UP000042958">
    <property type="component" value="Unassembled WGS sequence"/>
</dbReference>
<dbReference type="NCBIfam" id="TIGR03401">
    <property type="entry name" value="cyanamide_fam"/>
    <property type="match status" value="1"/>
</dbReference>
<gene>
    <name evidence="2" type="ORF">PMG11_02515</name>
</gene>
<proteinExistence type="predicted"/>
<dbReference type="SUPFAM" id="SSF109604">
    <property type="entry name" value="HD-domain/PDEase-like"/>
    <property type="match status" value="1"/>
</dbReference>
<dbReference type="PANTHER" id="PTHR35569">
    <property type="entry name" value="CYANAMIDE HYDRATASE DDI2-RELATED"/>
    <property type="match status" value="1"/>
</dbReference>
<reference evidence="3" key="1">
    <citation type="journal article" date="2015" name="Genome Announc.">
        <title>Draft genome sequence of the fungus Penicillium brasilianum MG11.</title>
        <authorList>
            <person name="Horn F."/>
            <person name="Linde J."/>
            <person name="Mattern D.J."/>
            <person name="Walther G."/>
            <person name="Guthke R."/>
            <person name="Brakhage A.A."/>
            <person name="Valiante V."/>
        </authorList>
    </citation>
    <scope>NUCLEOTIDE SEQUENCE [LARGE SCALE GENOMIC DNA]</scope>
    <source>
        <strain evidence="3">MG11</strain>
    </source>
</reference>
<dbReference type="Pfam" id="PF01966">
    <property type="entry name" value="HD"/>
    <property type="match status" value="1"/>
</dbReference>
<dbReference type="CDD" id="cd00077">
    <property type="entry name" value="HDc"/>
    <property type="match status" value="1"/>
</dbReference>
<dbReference type="InterPro" id="IPR006674">
    <property type="entry name" value="HD_domain"/>
</dbReference>
<name>A0A0F7TLH4_PENBI</name>
<organism evidence="2 3">
    <name type="scientific">Penicillium brasilianum</name>
    <dbReference type="NCBI Taxonomy" id="104259"/>
    <lineage>
        <taxon>Eukaryota</taxon>
        <taxon>Fungi</taxon>
        <taxon>Dikarya</taxon>
        <taxon>Ascomycota</taxon>
        <taxon>Pezizomycotina</taxon>
        <taxon>Eurotiomycetes</taxon>
        <taxon>Eurotiomycetidae</taxon>
        <taxon>Eurotiales</taxon>
        <taxon>Aspergillaceae</taxon>
        <taxon>Penicillium</taxon>
    </lineage>
</organism>
<dbReference type="InterPro" id="IPR017771">
    <property type="entry name" value="Cyanamide_hydratase_HD"/>
</dbReference>
<dbReference type="EMBL" id="CDHK01000002">
    <property type="protein sequence ID" value="CEJ56305.1"/>
    <property type="molecule type" value="Genomic_DNA"/>
</dbReference>
<keyword evidence="3" id="KW-1185">Reference proteome</keyword>
<dbReference type="OrthoDB" id="409121at2759"/>